<dbReference type="Gene3D" id="2.60.40.1080">
    <property type="match status" value="1"/>
</dbReference>
<proteinExistence type="predicted"/>
<accession>A0A1S8CR33</accession>
<comment type="caution">
    <text evidence="2">The sequence shown here is derived from an EMBL/GenBank/DDBJ whole genome shotgun (WGS) entry which is preliminary data.</text>
</comment>
<dbReference type="InterPro" id="IPR003343">
    <property type="entry name" value="Big_2"/>
</dbReference>
<dbReference type="Proteomes" id="UP000216021">
    <property type="component" value="Unassembled WGS sequence"/>
</dbReference>
<dbReference type="EMBL" id="MOXD01000001">
    <property type="protein sequence ID" value="OMQ26918.1"/>
    <property type="molecule type" value="Genomic_DNA"/>
</dbReference>
<dbReference type="AlphaFoldDB" id="A0A1S8CR33"/>
<keyword evidence="3" id="KW-1185">Reference proteome</keyword>
<protein>
    <recommendedName>
        <fullName evidence="1">BIG2 domain-containing protein</fullName>
    </recommendedName>
</protein>
<organism evidence="2 3">
    <name type="scientific">Serratia oryzae</name>
    <dbReference type="NCBI Taxonomy" id="2034155"/>
    <lineage>
        <taxon>Bacteria</taxon>
        <taxon>Pseudomonadati</taxon>
        <taxon>Pseudomonadota</taxon>
        <taxon>Gammaproteobacteria</taxon>
        <taxon>Enterobacterales</taxon>
        <taxon>Yersiniaceae</taxon>
        <taxon>Serratia</taxon>
    </lineage>
</organism>
<dbReference type="OrthoDB" id="7265848at2"/>
<evidence type="ECO:0000313" key="3">
    <source>
        <dbReference type="Proteomes" id="UP000216021"/>
    </source>
</evidence>
<sequence length="263" mass="29879">MMEQIETKVIPAYPFIQYNDDEDVCAFFDATNELSQEYLTAFNNLALPCWTSPYITGYLLDWIAHGIYGAIRPTLQIVKEQTQKGDYNSVEYNSIPYATLSSYIAGQYSYLSDDLFKRVLTWNFYKGDGFHFSVPWFKRRIARFIQGPDGIDPPVQQTFDISIIPKNGTFYVRIPDYDDGVAQALKACIEQKFVKLPFMYNYEVVVYKIVPVTGVKLSEVTIDLLPGETRIIDVTILPKDATNKNFTAASADTSIATVSIPEE</sequence>
<gene>
    <name evidence="2" type="ORF">BMI79_00900</name>
</gene>
<evidence type="ECO:0000259" key="1">
    <source>
        <dbReference type="Pfam" id="PF02368"/>
    </source>
</evidence>
<feature type="domain" description="BIG2" evidence="1">
    <location>
        <begin position="211"/>
        <end position="259"/>
    </location>
</feature>
<dbReference type="STRING" id="2034155.BMI79_00900"/>
<name>A0A1S8CR33_9GAMM</name>
<evidence type="ECO:0000313" key="2">
    <source>
        <dbReference type="EMBL" id="OMQ26918.1"/>
    </source>
</evidence>
<reference evidence="2 3" key="1">
    <citation type="submission" date="2016-11" db="EMBL/GenBank/DDBJ databases">
        <title>Rahnella oryzae sp. nov., isolated from rice root.</title>
        <authorList>
            <person name="Zhang X.-X."/>
            <person name="Zhang J."/>
        </authorList>
    </citation>
    <scope>NUCLEOTIDE SEQUENCE [LARGE SCALE GENOMIC DNA]</scope>
    <source>
        <strain evidence="2 3">J11-6</strain>
    </source>
</reference>
<dbReference type="Pfam" id="PF02368">
    <property type="entry name" value="Big_2"/>
    <property type="match status" value="1"/>
</dbReference>
<dbReference type="RefSeq" id="WP_076939963.1">
    <property type="nucleotide sequence ID" value="NZ_MOXD01000001.1"/>
</dbReference>